<keyword evidence="4 6" id="KW-1133">Transmembrane helix</keyword>
<reference evidence="9" key="1">
    <citation type="submission" date="2022-10" db="EMBL/GenBank/DDBJ databases">
        <title>Chitinophaga sp. nov., isolated from soil.</title>
        <authorList>
            <person name="Jeon C.O."/>
        </authorList>
    </citation>
    <scope>NUCLEOTIDE SEQUENCE</scope>
    <source>
        <strain evidence="9">R8</strain>
    </source>
</reference>
<evidence type="ECO:0000259" key="8">
    <source>
        <dbReference type="Pfam" id="PF02683"/>
    </source>
</evidence>
<proteinExistence type="predicted"/>
<keyword evidence="10" id="KW-1185">Reference proteome</keyword>
<protein>
    <submittedName>
        <fullName evidence="9">Thioredoxin family protein</fullName>
    </submittedName>
</protein>
<feature type="transmembrane region" description="Helical" evidence="6">
    <location>
        <begin position="276"/>
        <end position="297"/>
    </location>
</feature>
<feature type="chain" id="PRO_5045975807" evidence="7">
    <location>
        <begin position="22"/>
        <end position="657"/>
    </location>
</feature>
<feature type="transmembrane region" description="Helical" evidence="6">
    <location>
        <begin position="197"/>
        <end position="221"/>
    </location>
</feature>
<keyword evidence="3" id="KW-0201">Cytochrome c-type biogenesis</keyword>
<dbReference type="Pfam" id="PF13899">
    <property type="entry name" value="Thioredoxin_7"/>
    <property type="match status" value="1"/>
</dbReference>
<evidence type="ECO:0000256" key="4">
    <source>
        <dbReference type="ARBA" id="ARBA00022989"/>
    </source>
</evidence>
<keyword evidence="5 6" id="KW-0472">Membrane</keyword>
<dbReference type="EMBL" id="CP107006">
    <property type="protein sequence ID" value="UYQ93328.1"/>
    <property type="molecule type" value="Genomic_DNA"/>
</dbReference>
<feature type="transmembrane region" description="Helical" evidence="6">
    <location>
        <begin position="459"/>
        <end position="478"/>
    </location>
</feature>
<dbReference type="SUPFAM" id="SSF52833">
    <property type="entry name" value="Thioredoxin-like"/>
    <property type="match status" value="1"/>
</dbReference>
<feature type="transmembrane region" description="Helical" evidence="6">
    <location>
        <begin position="398"/>
        <end position="422"/>
    </location>
</feature>
<evidence type="ECO:0000256" key="3">
    <source>
        <dbReference type="ARBA" id="ARBA00022748"/>
    </source>
</evidence>
<dbReference type="InterPro" id="IPR003834">
    <property type="entry name" value="Cyt_c_assmbl_TM_dom"/>
</dbReference>
<dbReference type="RefSeq" id="WP_264281429.1">
    <property type="nucleotide sequence ID" value="NZ_CP107006.1"/>
</dbReference>
<feature type="transmembrane region" description="Helical" evidence="6">
    <location>
        <begin position="318"/>
        <end position="345"/>
    </location>
</feature>
<evidence type="ECO:0000256" key="1">
    <source>
        <dbReference type="ARBA" id="ARBA00004141"/>
    </source>
</evidence>
<feature type="transmembrane region" description="Helical" evidence="6">
    <location>
        <begin position="428"/>
        <end position="447"/>
    </location>
</feature>
<dbReference type="Proteomes" id="UP001162741">
    <property type="component" value="Chromosome"/>
</dbReference>
<accession>A0ABY6J1A2</accession>
<dbReference type="PANTHER" id="PTHR32234:SF0">
    <property type="entry name" value="THIOL:DISULFIDE INTERCHANGE PROTEIN DSBD"/>
    <property type="match status" value="1"/>
</dbReference>
<dbReference type="InterPro" id="IPR036249">
    <property type="entry name" value="Thioredoxin-like_sf"/>
</dbReference>
<feature type="signal peptide" evidence="7">
    <location>
        <begin position="1"/>
        <end position="21"/>
    </location>
</feature>
<comment type="subcellular location">
    <subcellularLocation>
        <location evidence="1">Membrane</location>
        <topology evidence="1">Multi-pass membrane protein</topology>
    </subcellularLocation>
</comment>
<dbReference type="Pfam" id="PF02683">
    <property type="entry name" value="DsbD_TM"/>
    <property type="match status" value="1"/>
</dbReference>
<keyword evidence="2 6" id="KW-0812">Transmembrane</keyword>
<sequence length="657" mass="71648">MKYIILLLASVGLLFGQGAHAQESTKQIITWSYSAEKKGDQSYTLHLKGTIAPGWKVLSKAANDDFGPVLELDSASQTRWTVGSFTENAEAKAEMNDVLESDIKYVENAVEYVIEVTNTAAGQASGVINIFAINGQEFLGPEPIPFRFKADAQGNLAGDAGTIEVSKGADPTLVPSIDLKNPVRPIGGIDNGEGKGLLAIFGLGFIGGLIALITPCVFPMIPMTVTFFTKSAQGKKGVFNAMLYGFFIFAIYVLLSLIFYIPGVSSDLLNNISTNIYLNTFFFVVFIIFAISFLGFFEISLPSSFASKVDSKANMGSVVGIFFMAVTLALVSFSCTGPILGSLLVSALTTDGGPIQLTMGMGGFGLALALPFALFALFPGMMNKLPKSGGWLDTVKKVLGFLELALAFKFLSNADLVGHWGILKREVFFAIWTLIALGLIAYLLGWLKLPHTSPVKKFTVGRIGTIVVLLAFTAYYLVPGMLPMDYTNRGLISGFPPPQSYSIYGGHHGVKPNVVNNYEEALALAKKENKPVLLDYTGWACVNCRKMEEEVWPEADIRKIIEKEYILVSLYVDDSKGLKEDEFFAYKTKEGEKKDVKTVGGKYARMQFVNFANQSQPMYAVISPDEKLMTLPVAYTPDAKEYYNWLKAGVDAFRTGK</sequence>
<feature type="transmembrane region" description="Helical" evidence="6">
    <location>
        <begin position="357"/>
        <end position="378"/>
    </location>
</feature>
<evidence type="ECO:0000256" key="5">
    <source>
        <dbReference type="ARBA" id="ARBA00023136"/>
    </source>
</evidence>
<name>A0ABY6J1A2_9BACT</name>
<gene>
    <name evidence="9" type="ORF">MKQ68_24910</name>
</gene>
<feature type="transmembrane region" description="Helical" evidence="6">
    <location>
        <begin position="241"/>
        <end position="261"/>
    </location>
</feature>
<evidence type="ECO:0000256" key="7">
    <source>
        <dbReference type="SAM" id="SignalP"/>
    </source>
</evidence>
<evidence type="ECO:0000313" key="9">
    <source>
        <dbReference type="EMBL" id="UYQ93328.1"/>
    </source>
</evidence>
<keyword evidence="7" id="KW-0732">Signal</keyword>
<evidence type="ECO:0000313" key="10">
    <source>
        <dbReference type="Proteomes" id="UP001162741"/>
    </source>
</evidence>
<evidence type="ECO:0000256" key="6">
    <source>
        <dbReference type="SAM" id="Phobius"/>
    </source>
</evidence>
<dbReference type="PANTHER" id="PTHR32234">
    <property type="entry name" value="THIOL:DISULFIDE INTERCHANGE PROTEIN DSBD"/>
    <property type="match status" value="1"/>
</dbReference>
<evidence type="ECO:0000256" key="2">
    <source>
        <dbReference type="ARBA" id="ARBA00022692"/>
    </source>
</evidence>
<dbReference type="Gene3D" id="3.40.30.10">
    <property type="entry name" value="Glutaredoxin"/>
    <property type="match status" value="1"/>
</dbReference>
<organism evidence="9 10">
    <name type="scientific">Chitinophaga horti</name>
    <dbReference type="NCBI Taxonomy" id="2920382"/>
    <lineage>
        <taxon>Bacteria</taxon>
        <taxon>Pseudomonadati</taxon>
        <taxon>Bacteroidota</taxon>
        <taxon>Chitinophagia</taxon>
        <taxon>Chitinophagales</taxon>
        <taxon>Chitinophagaceae</taxon>
        <taxon>Chitinophaga</taxon>
    </lineage>
</organism>
<feature type="domain" description="Cytochrome C biogenesis protein transmembrane" evidence="8">
    <location>
        <begin position="201"/>
        <end position="412"/>
    </location>
</feature>